<dbReference type="PANTHER" id="PTHR43611">
    <property type="entry name" value="ALPHA-D-GLUCOSE 1-PHOSPHATE PHOSPHATASE"/>
    <property type="match status" value="1"/>
</dbReference>
<dbReference type="InterPro" id="IPR023214">
    <property type="entry name" value="HAD_sf"/>
</dbReference>
<name>A0A3D9VJA9_THECX</name>
<sequence>MTSAATSVETSTAGPIEAVVFDIGGVLLDWDPRYLYRSLLPDETSVERFLAEVCTPSWNAAQDAGRDWDEAVAALTARFPEHADLIRAYHERWPEMVAGVFEDTAAILRELRAAGVPTYALTNFSAQKWEIAVERWGVLTEFDGVVVSGKERVTKPDPAIYLLLVERYGLTPERTFFTDDTPANVEAARRVGLRAELFVDADTLRAQLVAAGVLPSAAASAGQQAPRGGGPRTRGARAAEDGQVSPEQRGGADAPVATEADPR</sequence>
<reference evidence="2 3" key="1">
    <citation type="submission" date="2018-08" db="EMBL/GenBank/DDBJ databases">
        <title>Sequencing the genomes of 1000 actinobacteria strains.</title>
        <authorList>
            <person name="Klenk H.-P."/>
        </authorList>
    </citation>
    <scope>NUCLEOTIDE SEQUENCE [LARGE SCALE GENOMIC DNA]</scope>
    <source>
        <strain evidence="2 3">DSM 22891</strain>
    </source>
</reference>
<dbReference type="SUPFAM" id="SSF56784">
    <property type="entry name" value="HAD-like"/>
    <property type="match status" value="1"/>
</dbReference>
<dbReference type="NCBIfam" id="TIGR01509">
    <property type="entry name" value="HAD-SF-IA-v3"/>
    <property type="match status" value="1"/>
</dbReference>
<dbReference type="PRINTS" id="PR00413">
    <property type="entry name" value="HADHALOGNASE"/>
</dbReference>
<dbReference type="EMBL" id="QTUC01000001">
    <property type="protein sequence ID" value="REF38294.1"/>
    <property type="molecule type" value="Genomic_DNA"/>
</dbReference>
<comment type="caution">
    <text evidence="2">The sequence shown here is derived from an EMBL/GenBank/DDBJ whole genome shotgun (WGS) entry which is preliminary data.</text>
</comment>
<dbReference type="Proteomes" id="UP000256485">
    <property type="component" value="Unassembled WGS sequence"/>
</dbReference>
<dbReference type="InterPro" id="IPR036412">
    <property type="entry name" value="HAD-like_sf"/>
</dbReference>
<evidence type="ECO:0000313" key="2">
    <source>
        <dbReference type="EMBL" id="REF38294.1"/>
    </source>
</evidence>
<protein>
    <submittedName>
        <fullName evidence="2">2-haloacid dehalogenase</fullName>
    </submittedName>
</protein>
<dbReference type="Gene3D" id="3.40.50.1000">
    <property type="entry name" value="HAD superfamily/HAD-like"/>
    <property type="match status" value="1"/>
</dbReference>
<evidence type="ECO:0000313" key="3">
    <source>
        <dbReference type="Proteomes" id="UP000256485"/>
    </source>
</evidence>
<dbReference type="RefSeq" id="WP_245941235.1">
    <property type="nucleotide sequence ID" value="NZ_QTUC01000001.1"/>
</dbReference>
<dbReference type="CDD" id="cd02603">
    <property type="entry name" value="HAD_sEH-N_like"/>
    <property type="match status" value="1"/>
</dbReference>
<evidence type="ECO:0000256" key="1">
    <source>
        <dbReference type="SAM" id="MobiDB-lite"/>
    </source>
</evidence>
<keyword evidence="3" id="KW-1185">Reference proteome</keyword>
<dbReference type="Pfam" id="PF00702">
    <property type="entry name" value="Hydrolase"/>
    <property type="match status" value="1"/>
</dbReference>
<dbReference type="AlphaFoldDB" id="A0A3D9VJA9"/>
<dbReference type="SFLD" id="SFLDS00003">
    <property type="entry name" value="Haloacid_Dehalogenase"/>
    <property type="match status" value="1"/>
</dbReference>
<proteinExistence type="predicted"/>
<dbReference type="SFLD" id="SFLDG01129">
    <property type="entry name" value="C1.5:_HAD__Beta-PGM__Phosphata"/>
    <property type="match status" value="1"/>
</dbReference>
<organism evidence="2 3">
    <name type="scientific">Thermasporomyces composti</name>
    <dbReference type="NCBI Taxonomy" id="696763"/>
    <lineage>
        <taxon>Bacteria</taxon>
        <taxon>Bacillati</taxon>
        <taxon>Actinomycetota</taxon>
        <taxon>Actinomycetes</taxon>
        <taxon>Propionibacteriales</taxon>
        <taxon>Nocardioidaceae</taxon>
        <taxon>Thermasporomyces</taxon>
    </lineage>
</organism>
<feature type="region of interest" description="Disordered" evidence="1">
    <location>
        <begin position="219"/>
        <end position="263"/>
    </location>
</feature>
<gene>
    <name evidence="2" type="ORF">DFJ64_3769</name>
</gene>
<dbReference type="PANTHER" id="PTHR43611:SF3">
    <property type="entry name" value="FLAVIN MONONUCLEOTIDE HYDROLASE 1, CHLOROPLATIC"/>
    <property type="match status" value="1"/>
</dbReference>
<accession>A0A3D9VJA9</accession>
<dbReference type="InterPro" id="IPR006439">
    <property type="entry name" value="HAD-SF_hydro_IA"/>
</dbReference>